<protein>
    <submittedName>
        <fullName evidence="6">TetR/AcrR family transcriptional regulator</fullName>
    </submittedName>
</protein>
<dbReference type="PROSITE" id="PS50977">
    <property type="entry name" value="HTH_TETR_2"/>
    <property type="match status" value="1"/>
</dbReference>
<dbReference type="PRINTS" id="PR00455">
    <property type="entry name" value="HTHTETR"/>
</dbReference>
<evidence type="ECO:0000313" key="7">
    <source>
        <dbReference type="Proteomes" id="UP001065549"/>
    </source>
</evidence>
<evidence type="ECO:0000256" key="3">
    <source>
        <dbReference type="ARBA" id="ARBA00023163"/>
    </source>
</evidence>
<dbReference type="InterPro" id="IPR050109">
    <property type="entry name" value="HTH-type_TetR-like_transc_reg"/>
</dbReference>
<dbReference type="InterPro" id="IPR039536">
    <property type="entry name" value="TetR_C_Proteobacteria"/>
</dbReference>
<evidence type="ECO:0000256" key="2">
    <source>
        <dbReference type="ARBA" id="ARBA00023125"/>
    </source>
</evidence>
<evidence type="ECO:0000256" key="1">
    <source>
        <dbReference type="ARBA" id="ARBA00023015"/>
    </source>
</evidence>
<reference evidence="6" key="1">
    <citation type="submission" date="2022-09" db="EMBL/GenBank/DDBJ databases">
        <title>Culturomic study of gut microbiota in children with autism spectrum disorder.</title>
        <authorList>
            <person name="Efimov B.A."/>
            <person name="Chaplin A.V."/>
            <person name="Sokolova S.R."/>
            <person name="Pikina A.P."/>
            <person name="Korzhanova M."/>
            <person name="Belova V."/>
            <person name="Korostin D."/>
        </authorList>
    </citation>
    <scope>NUCLEOTIDE SEQUENCE</scope>
    <source>
        <strain evidence="6">ASD5510</strain>
    </source>
</reference>
<accession>A0A9J6QS53</accession>
<dbReference type="SUPFAM" id="SSF46689">
    <property type="entry name" value="Homeodomain-like"/>
    <property type="match status" value="1"/>
</dbReference>
<dbReference type="Proteomes" id="UP001065549">
    <property type="component" value="Unassembled WGS sequence"/>
</dbReference>
<sequence length="207" mass="24235">MGRSTGNTKEKILSEALKLFADRGYDGVTVRDIADRLGIRQSSLYKHYQSKQDIFQSIINRMDQEYERRMEAMGLPDGEFSQMADLYGQASISDMQTYGKEILRYWTEDPYASAFRRMMMLEQYRNSDLSQMYRQYLADGVIQYMANLFSEMMDKGYFKKGDPEQMAIQFYAPIFLMMTVCDGNGQKERAKKLVEDHIKQFGERYSA</sequence>
<dbReference type="InterPro" id="IPR009057">
    <property type="entry name" value="Homeodomain-like_sf"/>
</dbReference>
<keyword evidence="3" id="KW-0804">Transcription</keyword>
<dbReference type="AlphaFoldDB" id="A0A9J6QS53"/>
<dbReference type="Pfam" id="PF00440">
    <property type="entry name" value="TetR_N"/>
    <property type="match status" value="1"/>
</dbReference>
<dbReference type="InterPro" id="IPR001647">
    <property type="entry name" value="HTH_TetR"/>
</dbReference>
<evidence type="ECO:0000313" key="6">
    <source>
        <dbReference type="EMBL" id="MCU7378284.1"/>
    </source>
</evidence>
<dbReference type="PANTHER" id="PTHR30055:SF234">
    <property type="entry name" value="HTH-TYPE TRANSCRIPTIONAL REGULATOR BETI"/>
    <property type="match status" value="1"/>
</dbReference>
<dbReference type="PANTHER" id="PTHR30055">
    <property type="entry name" value="HTH-TYPE TRANSCRIPTIONAL REGULATOR RUTR"/>
    <property type="match status" value="1"/>
</dbReference>
<keyword evidence="7" id="KW-1185">Reference proteome</keyword>
<name>A0A9J6QS53_9FIRM</name>
<proteinExistence type="predicted"/>
<evidence type="ECO:0000259" key="5">
    <source>
        <dbReference type="PROSITE" id="PS50977"/>
    </source>
</evidence>
<dbReference type="InterPro" id="IPR036271">
    <property type="entry name" value="Tet_transcr_reg_TetR-rel_C_sf"/>
</dbReference>
<dbReference type="SUPFAM" id="SSF48498">
    <property type="entry name" value="Tetracyclin repressor-like, C-terminal domain"/>
    <property type="match status" value="1"/>
</dbReference>
<dbReference type="GO" id="GO:0003700">
    <property type="term" value="F:DNA-binding transcription factor activity"/>
    <property type="evidence" value="ECO:0007669"/>
    <property type="project" value="TreeGrafter"/>
</dbReference>
<keyword evidence="1" id="KW-0805">Transcription regulation</keyword>
<comment type="caution">
    <text evidence="6">The sequence shown here is derived from an EMBL/GenBank/DDBJ whole genome shotgun (WGS) entry which is preliminary data.</text>
</comment>
<feature type="domain" description="HTH tetR-type" evidence="5">
    <location>
        <begin position="6"/>
        <end position="66"/>
    </location>
</feature>
<keyword evidence="2 4" id="KW-0238">DNA-binding</keyword>
<evidence type="ECO:0000256" key="4">
    <source>
        <dbReference type="PROSITE-ProRule" id="PRU00335"/>
    </source>
</evidence>
<gene>
    <name evidence="6" type="ORF">OBO34_07935</name>
</gene>
<dbReference type="Gene3D" id="1.10.357.10">
    <property type="entry name" value="Tetracycline Repressor, domain 2"/>
    <property type="match status" value="1"/>
</dbReference>
<organism evidence="6 7">
    <name type="scientific">Hominibacterium faecale</name>
    <dbReference type="NCBI Taxonomy" id="2839743"/>
    <lineage>
        <taxon>Bacteria</taxon>
        <taxon>Bacillati</taxon>
        <taxon>Bacillota</taxon>
        <taxon>Clostridia</taxon>
        <taxon>Peptostreptococcales</taxon>
        <taxon>Anaerovoracaceae</taxon>
        <taxon>Hominibacterium</taxon>
    </lineage>
</organism>
<dbReference type="GO" id="GO:0000976">
    <property type="term" value="F:transcription cis-regulatory region binding"/>
    <property type="evidence" value="ECO:0007669"/>
    <property type="project" value="TreeGrafter"/>
</dbReference>
<dbReference type="Pfam" id="PF14246">
    <property type="entry name" value="TetR_C_7"/>
    <property type="match status" value="1"/>
</dbReference>
<feature type="DNA-binding region" description="H-T-H motif" evidence="4">
    <location>
        <begin position="29"/>
        <end position="48"/>
    </location>
</feature>
<dbReference type="EMBL" id="JAOSHN010000003">
    <property type="protein sequence ID" value="MCU7378284.1"/>
    <property type="molecule type" value="Genomic_DNA"/>
</dbReference>
<dbReference type="RefSeq" id="WP_148395901.1">
    <property type="nucleotide sequence ID" value="NZ_JAJAGH010000008.1"/>
</dbReference>